<organism evidence="2 3">
    <name type="scientific">Phytophthora infestans</name>
    <name type="common">Potato late blight agent</name>
    <name type="synonym">Botrytis infestans</name>
    <dbReference type="NCBI Taxonomy" id="4787"/>
    <lineage>
        <taxon>Eukaryota</taxon>
        <taxon>Sar</taxon>
        <taxon>Stramenopiles</taxon>
        <taxon>Oomycota</taxon>
        <taxon>Peronosporomycetes</taxon>
        <taxon>Peronosporales</taxon>
        <taxon>Peronosporaceae</taxon>
        <taxon>Phytophthora</taxon>
    </lineage>
</organism>
<dbReference type="EMBL" id="JAACNO010002170">
    <property type="protein sequence ID" value="KAF4135311.1"/>
    <property type="molecule type" value="Genomic_DNA"/>
</dbReference>
<comment type="caution">
    <text evidence="2">The sequence shown here is derived from an EMBL/GenBank/DDBJ whole genome shotgun (WGS) entry which is preliminary data.</text>
</comment>
<protein>
    <submittedName>
        <fullName evidence="2">Uncharacterized protein</fullName>
    </submittedName>
</protein>
<proteinExistence type="predicted"/>
<accession>A0A8S9U2X6</accession>
<dbReference type="AlphaFoldDB" id="A0A8S9U2X6"/>
<feature type="region of interest" description="Disordered" evidence="1">
    <location>
        <begin position="45"/>
        <end position="111"/>
    </location>
</feature>
<name>A0A8S9U2X6_PHYIN</name>
<evidence type="ECO:0000313" key="2">
    <source>
        <dbReference type="EMBL" id="KAF4135311.1"/>
    </source>
</evidence>
<dbReference type="Proteomes" id="UP000704712">
    <property type="component" value="Unassembled WGS sequence"/>
</dbReference>
<evidence type="ECO:0000313" key="3">
    <source>
        <dbReference type="Proteomes" id="UP000704712"/>
    </source>
</evidence>
<evidence type="ECO:0000256" key="1">
    <source>
        <dbReference type="SAM" id="MobiDB-lite"/>
    </source>
</evidence>
<feature type="compositionally biased region" description="Acidic residues" evidence="1">
    <location>
        <begin position="100"/>
        <end position="111"/>
    </location>
</feature>
<feature type="compositionally biased region" description="Acidic residues" evidence="1">
    <location>
        <begin position="72"/>
        <end position="88"/>
    </location>
</feature>
<sequence>MAHRNKLQRRHLFDFGAVMVATTDESKATTRDMETWPTNEEIAEAEAEAKKQRQADTAANKGASSYQAAWLDGDDEEDEMKDEEEETDAAVSHNFCKAGDDDEDDDDDDIN</sequence>
<reference evidence="2" key="1">
    <citation type="submission" date="2020-03" db="EMBL/GenBank/DDBJ databases">
        <title>Hybrid Assembly of Korean Phytophthora infestans isolates.</title>
        <authorList>
            <person name="Prokchorchik M."/>
            <person name="Lee Y."/>
            <person name="Seo J."/>
            <person name="Cho J.-H."/>
            <person name="Park Y.-E."/>
            <person name="Jang D.-C."/>
            <person name="Im J.-S."/>
            <person name="Choi J.-G."/>
            <person name="Park H.-J."/>
            <person name="Lee G.-B."/>
            <person name="Lee Y.-G."/>
            <person name="Hong S.-Y."/>
            <person name="Cho K."/>
            <person name="Sohn K.H."/>
        </authorList>
    </citation>
    <scope>NUCLEOTIDE SEQUENCE</scope>
    <source>
        <strain evidence="2">KR_2_A2</strain>
    </source>
</reference>
<gene>
    <name evidence="2" type="ORF">GN958_ATG15499</name>
</gene>